<accession>A0A6H5GLD8</accession>
<organism evidence="1 2">
    <name type="scientific">Nesidiocoris tenuis</name>
    <dbReference type="NCBI Taxonomy" id="355587"/>
    <lineage>
        <taxon>Eukaryota</taxon>
        <taxon>Metazoa</taxon>
        <taxon>Ecdysozoa</taxon>
        <taxon>Arthropoda</taxon>
        <taxon>Hexapoda</taxon>
        <taxon>Insecta</taxon>
        <taxon>Pterygota</taxon>
        <taxon>Neoptera</taxon>
        <taxon>Paraneoptera</taxon>
        <taxon>Hemiptera</taxon>
        <taxon>Heteroptera</taxon>
        <taxon>Panheteroptera</taxon>
        <taxon>Cimicomorpha</taxon>
        <taxon>Miridae</taxon>
        <taxon>Dicyphina</taxon>
        <taxon>Nesidiocoris</taxon>
    </lineage>
</organism>
<reference evidence="1 2" key="1">
    <citation type="submission" date="2020-02" db="EMBL/GenBank/DDBJ databases">
        <authorList>
            <person name="Ferguson B K."/>
        </authorList>
    </citation>
    <scope>NUCLEOTIDE SEQUENCE [LARGE SCALE GENOMIC DNA]</scope>
</reference>
<gene>
    <name evidence="1" type="ORF">NTEN_LOCUS9467</name>
</gene>
<dbReference type="AlphaFoldDB" id="A0A6H5GLD8"/>
<keyword evidence="2" id="KW-1185">Reference proteome</keyword>
<name>A0A6H5GLD8_9HEMI</name>
<protein>
    <submittedName>
        <fullName evidence="1">Uncharacterized protein</fullName>
    </submittedName>
</protein>
<proteinExistence type="predicted"/>
<dbReference type="EMBL" id="CADCXU010014297">
    <property type="protein sequence ID" value="CAB0003990.1"/>
    <property type="molecule type" value="Genomic_DNA"/>
</dbReference>
<feature type="non-terminal residue" evidence="1">
    <location>
        <position position="1"/>
    </location>
</feature>
<evidence type="ECO:0000313" key="1">
    <source>
        <dbReference type="EMBL" id="CAB0003990.1"/>
    </source>
</evidence>
<dbReference type="Proteomes" id="UP000479000">
    <property type="component" value="Unassembled WGS sequence"/>
</dbReference>
<feature type="non-terminal residue" evidence="1">
    <location>
        <position position="101"/>
    </location>
</feature>
<sequence>NWFFFEWESYKRGANLQPPTVATAEPPHCAALRPNGEPVVRHTAASAGPSSWDLRSRPIRDPIAKAGHAHRRLKLPAVEDSIVESIVPYCAVGRCDLSRSS</sequence>
<evidence type="ECO:0000313" key="2">
    <source>
        <dbReference type="Proteomes" id="UP000479000"/>
    </source>
</evidence>